<feature type="compositionally biased region" description="Acidic residues" evidence="6">
    <location>
        <begin position="458"/>
        <end position="470"/>
    </location>
</feature>
<organism evidence="8 9">
    <name type="scientific">Sorangium cellulosum</name>
    <name type="common">Polyangium cellulosum</name>
    <dbReference type="NCBI Taxonomy" id="56"/>
    <lineage>
        <taxon>Bacteria</taxon>
        <taxon>Pseudomonadati</taxon>
        <taxon>Myxococcota</taxon>
        <taxon>Polyangia</taxon>
        <taxon>Polyangiales</taxon>
        <taxon>Polyangiaceae</taxon>
        <taxon>Sorangium</taxon>
    </lineage>
</organism>
<evidence type="ECO:0000259" key="7">
    <source>
        <dbReference type="Pfam" id="PF07669"/>
    </source>
</evidence>
<comment type="caution">
    <text evidence="8">The sequence shown here is derived from an EMBL/GenBank/DDBJ whole genome shotgun (WGS) entry which is preliminary data.</text>
</comment>
<dbReference type="GO" id="GO:0006304">
    <property type="term" value="P:DNA modification"/>
    <property type="evidence" value="ECO:0007669"/>
    <property type="project" value="InterPro"/>
</dbReference>
<dbReference type="InterPro" id="IPR036388">
    <property type="entry name" value="WH-like_DNA-bd_sf"/>
</dbReference>
<feature type="domain" description="Type II methyltransferase M.TaqI-like" evidence="7">
    <location>
        <begin position="646"/>
        <end position="852"/>
    </location>
</feature>
<accession>A0A150TWG8</accession>
<dbReference type="EMBL" id="JEME01000783">
    <property type="protein sequence ID" value="KYG09042.1"/>
    <property type="molecule type" value="Genomic_DNA"/>
</dbReference>
<dbReference type="EC" id="2.1.1.72" evidence="1"/>
<dbReference type="InterPro" id="IPR011639">
    <property type="entry name" value="MethylTrfase_TaqI-like_dom"/>
</dbReference>
<dbReference type="PANTHER" id="PTHR33841">
    <property type="entry name" value="DNA METHYLTRANSFERASE YEEA-RELATED"/>
    <property type="match status" value="1"/>
</dbReference>
<proteinExistence type="predicted"/>
<evidence type="ECO:0000313" key="8">
    <source>
        <dbReference type="EMBL" id="KYG09042.1"/>
    </source>
</evidence>
<dbReference type="Pfam" id="PF07669">
    <property type="entry name" value="Eco57I"/>
    <property type="match status" value="1"/>
</dbReference>
<comment type="catalytic activity">
    <reaction evidence="5">
        <text>a 2'-deoxyadenosine in DNA + S-adenosyl-L-methionine = an N(6)-methyl-2'-deoxyadenosine in DNA + S-adenosyl-L-homocysteine + H(+)</text>
        <dbReference type="Rhea" id="RHEA:15197"/>
        <dbReference type="Rhea" id="RHEA-COMP:12418"/>
        <dbReference type="Rhea" id="RHEA-COMP:12419"/>
        <dbReference type="ChEBI" id="CHEBI:15378"/>
        <dbReference type="ChEBI" id="CHEBI:57856"/>
        <dbReference type="ChEBI" id="CHEBI:59789"/>
        <dbReference type="ChEBI" id="CHEBI:90615"/>
        <dbReference type="ChEBI" id="CHEBI:90616"/>
        <dbReference type="EC" id="2.1.1.72"/>
    </reaction>
</comment>
<dbReference type="Gene3D" id="3.40.50.150">
    <property type="entry name" value="Vaccinia Virus protein VP39"/>
    <property type="match status" value="1"/>
</dbReference>
<keyword evidence="4" id="KW-0949">S-adenosyl-L-methionine</keyword>
<dbReference type="Proteomes" id="UP000075502">
    <property type="component" value="Unassembled WGS sequence"/>
</dbReference>
<evidence type="ECO:0000313" key="9">
    <source>
        <dbReference type="Proteomes" id="UP000075502"/>
    </source>
</evidence>
<dbReference type="PANTHER" id="PTHR33841:SF1">
    <property type="entry name" value="DNA METHYLTRANSFERASE A"/>
    <property type="match status" value="1"/>
</dbReference>
<gene>
    <name evidence="8" type="ORF">BE21_19815</name>
</gene>
<reference evidence="8 9" key="1">
    <citation type="submission" date="2014-02" db="EMBL/GenBank/DDBJ databases">
        <title>The small core and large imbalanced accessory genome model reveals a collaborative survival strategy of Sorangium cellulosum strains in nature.</title>
        <authorList>
            <person name="Han K."/>
            <person name="Peng R."/>
            <person name="Blom J."/>
            <person name="Li Y.-Z."/>
        </authorList>
    </citation>
    <scope>NUCLEOTIDE SEQUENCE [LARGE SCALE GENOMIC DNA]</scope>
    <source>
        <strain evidence="8 9">So0007-03</strain>
    </source>
</reference>
<evidence type="ECO:0000256" key="2">
    <source>
        <dbReference type="ARBA" id="ARBA00022603"/>
    </source>
</evidence>
<evidence type="ECO:0000256" key="1">
    <source>
        <dbReference type="ARBA" id="ARBA00011900"/>
    </source>
</evidence>
<keyword evidence="3" id="KW-0808">Transferase</keyword>
<dbReference type="InterPro" id="IPR029063">
    <property type="entry name" value="SAM-dependent_MTases_sf"/>
</dbReference>
<evidence type="ECO:0000256" key="5">
    <source>
        <dbReference type="ARBA" id="ARBA00047942"/>
    </source>
</evidence>
<dbReference type="GO" id="GO:0009007">
    <property type="term" value="F:site-specific DNA-methyltransferase (adenine-specific) activity"/>
    <property type="evidence" value="ECO:0007669"/>
    <property type="project" value="UniProtKB-EC"/>
</dbReference>
<sequence length="1711" mass="187767">MALVLQDCTFQGHAITEPFARGDLEGYLLRAKLLPRASGLEGNAFADQWDVYRRKLRALGQGGPARVAGHVLEPLVSRLGYASLRRDGEVHTREGDEDAGWLFETADGSTRLRSWAIEMGADLDAPTERGKAYRYSPSQIAQRVLQTKDERIALLTDGSELRIILRDPGRRESYIAIHLDQTNGWRGSRQVPDSYRLLVALAQPAGILKIAELVEQARLAQTRVTATLRDQAKQAVQSFVQALLDDPQNAVFFARHTDKQALAQKLYSDALILVYRLLFILKLESSPDPAQGFSFASTSLWRNTYSPTRRLAYIVKKALDDGAETGEMLSGGVRALFRMFQEGFRWSEMRVNKLGGMLFGTGAAPLLDDPTLRWSELATAKLLDNFLRTPRGQGGERQFVHYGQLEVEDLGHIYEALLELEPGIAAEPMCRLRRQKLEVVVPLAQGERYRGNVGGAEDAVDEDTSDDEDERPAKVKTRVQWAGEIREGAFYLRVGLGRKATGSYYTPHAFVRFLVQETLGPQVAERSPTNDPVPLAILGLKVLDPAMGSGHFLVEACRFLGDALYEACRTCDAKAKEAEDKAERVKGAEQVALLAEATKWRQRVVDLPDPNDEMLGYLPSRAKEGEESGISTAKAKALAKRLVAVHCLYGVDKNPLAVELARLALWLESYAEGLPLTFLDHRLVVGDSLTGPLFEKLGTYPQSGNEFRDLFSQKLRERLTETLAEALQYVKMLESTIGKDVADIELKREAKRKLDQALSPLRLLAGAWSGGVMLGEEADDDAYRSLMEVVASKGDPGELVQRLPVLGRMVAAGREAVPYDLMFPEVFYPQGRCGQHAGFDAVIGNPPWEKLRIEEREIAATIDPTFLEGRESAGVGNEAEIIRAVVTADASAAAHFTSITRSRRAAIETIRHSLAQVLPWRTLDTYQLFASRCVDWACHGAGIGLVLGGGFAKSPTEEQFRHILSEFAPTEVLAHYLNVKQLFGGISSRVSFTLWVARVGDVMLPPLAGHSLREFDDIGTPGARGGKLVPLTPSGAPHTESAASALAALEAMGVFVTEGLHRKHNKDYFSFVDESIPDAREPNAIKLLAQRGLLCLYGGKSVDAFDAWPRKKAGKWDPCVTLLAAISCPRVAGTIDVYGHYRLAWRNTCGLTATNERSSRACILPPAVAALGSLMVETRPHVRANSTALSICSVLNTFAYDEQVRAVVQTNFNKSILNKTVWPVLHAPAKIFLAHAALRLSSIHEGYAPLWREQFGNVWREPTPKHTWPVLAGDDARWAMRAAIDAVVADAYGLSREQYARVLAGFSHKSYPKASERCLTAFDELKRAGLDAFVKAHDPYWDVPLVESLPEPVINLGAPADTELARAQAECAPKPAALPDRKGQLSLIVENGQRVNIRPVQAVSLPAAPALPAAQTPPKAPAKPHPWLQHTPIDRQVFLLSRIVDAHNKAGQLRSLGNVKAEKLVHLVEAHLGIDLERAATRQAAGPADFRRLQQAIHRGTKIHAFTVITSAGGTGGVWSPNRGLRKVLQSSDRAFGDLCAPIDHLIGLFVRRTSDQAEIAVTLYASWNDLLADGADATEDAIIRAFYDWSAAKAKFPRNRLEAGLRWMREHDLVPSGRARRTAVSPTAARAMKGERQTHRSPATIDRSAASVIEHLLAGRGVITSRDAQAATGLDANGVRLLLKQLAEEGKAVVEGEKRGTRYRWVGGSR</sequence>
<evidence type="ECO:0000256" key="4">
    <source>
        <dbReference type="ARBA" id="ARBA00022691"/>
    </source>
</evidence>
<dbReference type="SUPFAM" id="SSF53335">
    <property type="entry name" value="S-adenosyl-L-methionine-dependent methyltransferases"/>
    <property type="match status" value="1"/>
</dbReference>
<dbReference type="Gene3D" id="1.10.10.10">
    <property type="entry name" value="Winged helix-like DNA-binding domain superfamily/Winged helix DNA-binding domain"/>
    <property type="match status" value="1"/>
</dbReference>
<name>A0A150TWG8_SORCE</name>
<feature type="region of interest" description="Disordered" evidence="6">
    <location>
        <begin position="453"/>
        <end position="475"/>
    </location>
</feature>
<evidence type="ECO:0000256" key="6">
    <source>
        <dbReference type="SAM" id="MobiDB-lite"/>
    </source>
</evidence>
<dbReference type="InterPro" id="IPR050953">
    <property type="entry name" value="N4_N6_ade-DNA_methylase"/>
</dbReference>
<protein>
    <recommendedName>
        <fullName evidence="1">site-specific DNA-methyltransferase (adenine-specific)</fullName>
        <ecNumber evidence="1">2.1.1.72</ecNumber>
    </recommendedName>
</protein>
<dbReference type="PRINTS" id="PR00507">
    <property type="entry name" value="N12N6MTFRASE"/>
</dbReference>
<evidence type="ECO:0000256" key="3">
    <source>
        <dbReference type="ARBA" id="ARBA00022679"/>
    </source>
</evidence>
<keyword evidence="2" id="KW-0489">Methyltransferase</keyword>
<dbReference type="GO" id="GO:0032259">
    <property type="term" value="P:methylation"/>
    <property type="evidence" value="ECO:0007669"/>
    <property type="project" value="UniProtKB-KW"/>
</dbReference>